<comment type="caution">
    <text evidence="3">The sequence shown here is derived from an EMBL/GenBank/DDBJ whole genome shotgun (WGS) entry which is preliminary data.</text>
</comment>
<reference evidence="3 4" key="1">
    <citation type="submission" date="2017-04" db="EMBL/GenBank/DDBJ databases">
        <title>Draft genome sequences of Alloscardovia macacae UMA81211 and UMA81212 isolated from the feces of a rhesus macaque (Macaca mulatta).</title>
        <authorList>
            <person name="Albert K."/>
            <person name="Sela D.A."/>
        </authorList>
    </citation>
    <scope>NUCLEOTIDE SEQUENCE [LARGE SCALE GENOMIC DNA]</scope>
    <source>
        <strain evidence="3 4">UMA81212</strain>
    </source>
</reference>
<dbReference type="InterPro" id="IPR000086">
    <property type="entry name" value="NUDIX_hydrolase_dom"/>
</dbReference>
<dbReference type="CDD" id="cd03673">
    <property type="entry name" value="NUDIX_Ap6A_hydrolase"/>
    <property type="match status" value="1"/>
</dbReference>
<dbReference type="PROSITE" id="PS00893">
    <property type="entry name" value="NUDIX_BOX"/>
    <property type="match status" value="1"/>
</dbReference>
<organism evidence="3 4">
    <name type="scientific">Alloscardovia macacae</name>
    <dbReference type="NCBI Taxonomy" id="1160091"/>
    <lineage>
        <taxon>Bacteria</taxon>
        <taxon>Bacillati</taxon>
        <taxon>Actinomycetota</taxon>
        <taxon>Actinomycetes</taxon>
        <taxon>Bifidobacteriales</taxon>
        <taxon>Bifidobacteriaceae</taxon>
        <taxon>Alloscardovia</taxon>
    </lineage>
</organism>
<gene>
    <name evidence="3" type="ORF">B9T39_01780</name>
</gene>
<dbReference type="Gene3D" id="3.90.79.10">
    <property type="entry name" value="Nucleoside Triphosphate Pyrophosphohydrolase"/>
    <property type="match status" value="1"/>
</dbReference>
<dbReference type="GO" id="GO:0006754">
    <property type="term" value="P:ATP biosynthetic process"/>
    <property type="evidence" value="ECO:0007669"/>
    <property type="project" value="TreeGrafter"/>
</dbReference>
<dbReference type="PANTHER" id="PTHR21340:SF0">
    <property type="entry name" value="BIS(5'-NUCLEOSYL)-TETRAPHOSPHATASE [ASYMMETRICAL]"/>
    <property type="match status" value="1"/>
</dbReference>
<dbReference type="OrthoDB" id="4287477at2"/>
<dbReference type="InterPro" id="IPR015797">
    <property type="entry name" value="NUDIX_hydrolase-like_dom_sf"/>
</dbReference>
<evidence type="ECO:0000313" key="3">
    <source>
        <dbReference type="EMBL" id="OTA29835.1"/>
    </source>
</evidence>
<accession>A0A1Y2T362</accession>
<dbReference type="SUPFAM" id="SSF55811">
    <property type="entry name" value="Nudix"/>
    <property type="match status" value="1"/>
</dbReference>
<dbReference type="InterPro" id="IPR020084">
    <property type="entry name" value="NUDIX_hydrolase_CS"/>
</dbReference>
<dbReference type="EMBL" id="NEKC01000003">
    <property type="protein sequence ID" value="OTA29835.1"/>
    <property type="molecule type" value="Genomic_DNA"/>
</dbReference>
<evidence type="ECO:0000259" key="2">
    <source>
        <dbReference type="PROSITE" id="PS51462"/>
    </source>
</evidence>
<evidence type="ECO:0000313" key="4">
    <source>
        <dbReference type="Proteomes" id="UP000243540"/>
    </source>
</evidence>
<dbReference type="SUPFAM" id="SSF53254">
    <property type="entry name" value="Phosphoglycerate mutase-like"/>
    <property type="match status" value="1"/>
</dbReference>
<dbReference type="CDD" id="cd07040">
    <property type="entry name" value="HP"/>
    <property type="match status" value="1"/>
</dbReference>
<dbReference type="GO" id="GO:0004081">
    <property type="term" value="F:bis(5'-nucleosyl)-tetraphosphatase (asymmetrical) activity"/>
    <property type="evidence" value="ECO:0007669"/>
    <property type="project" value="TreeGrafter"/>
</dbReference>
<dbReference type="RefSeq" id="WP_086106121.1">
    <property type="nucleotide sequence ID" value="NZ_NEKB01000009.1"/>
</dbReference>
<dbReference type="Gene3D" id="3.40.50.1240">
    <property type="entry name" value="Phosphoglycerate mutase-like"/>
    <property type="match status" value="1"/>
</dbReference>
<dbReference type="GO" id="GO:0006167">
    <property type="term" value="P:AMP biosynthetic process"/>
    <property type="evidence" value="ECO:0007669"/>
    <property type="project" value="TreeGrafter"/>
</dbReference>
<dbReference type="PROSITE" id="PS51462">
    <property type="entry name" value="NUDIX"/>
    <property type="match status" value="1"/>
</dbReference>
<dbReference type="AlphaFoldDB" id="A0A1Y2T362"/>
<protein>
    <recommendedName>
        <fullName evidence="2">Nudix hydrolase domain-containing protein</fullName>
    </recommendedName>
</protein>
<dbReference type="Proteomes" id="UP000243540">
    <property type="component" value="Unassembled WGS sequence"/>
</dbReference>
<dbReference type="InterPro" id="IPR029033">
    <property type="entry name" value="His_PPase_superfam"/>
</dbReference>
<dbReference type="PANTHER" id="PTHR21340">
    <property type="entry name" value="DIADENOSINE 5,5-P1,P4-TETRAPHOSPHATE PYROPHOSPHOHYDROLASE MUTT"/>
    <property type="match status" value="1"/>
</dbReference>
<dbReference type="STRING" id="1160091.B9T39_01780"/>
<keyword evidence="1" id="KW-0378">Hydrolase</keyword>
<dbReference type="InterPro" id="IPR051325">
    <property type="entry name" value="Nudix_hydrolase_domain"/>
</dbReference>
<dbReference type="Pfam" id="PF00293">
    <property type="entry name" value="NUDIX"/>
    <property type="match status" value="1"/>
</dbReference>
<feature type="domain" description="Nudix hydrolase" evidence="2">
    <location>
        <begin position="7"/>
        <end position="163"/>
    </location>
</feature>
<proteinExistence type="predicted"/>
<evidence type="ECO:0000256" key="1">
    <source>
        <dbReference type="ARBA" id="ARBA00022801"/>
    </source>
</evidence>
<name>A0A1Y2T362_9BIFI</name>
<sequence length="356" mass="39564">MSTKKRRIIEAAGTVPYRFTESGELRLCIIHRPRYDDWSWPKGKLAAHESHAHAAVRETAEETGYHVRLTAPLAEVSYVLGAQDADVPTAGIKNAGSTKHVFYWIAEVLPHNRIQERKDTFAAPLQSTPEETDRMRWVSLEEALELLTRTDDKNLAFACVQRLNEGYTQARTLLLARNGQGAEKKNWPEENLRPLTPRGAAQAYALGAELSCFLPERTYAFAERRCIQTAELAGQNPHILLPQAEQPRGTHTNAPQNAAERRVSEALSTVLEYLLTDGSQPRCAALLASAQQLKTMNTLLTDVCANEETQHALEDALRVKKYLTPGSGVSITLVPVHAHATSWQITDVTKVTPLVF</sequence>